<dbReference type="InterPro" id="IPR011990">
    <property type="entry name" value="TPR-like_helical_dom_sf"/>
</dbReference>
<feature type="chain" id="PRO_5028910277" description="TonB C-terminal domain-containing protein" evidence="1">
    <location>
        <begin position="25"/>
        <end position="660"/>
    </location>
</feature>
<dbReference type="Gene3D" id="1.25.40.10">
    <property type="entry name" value="Tetratricopeptide repeat domain"/>
    <property type="match status" value="1"/>
</dbReference>
<dbReference type="Proteomes" id="UP000515292">
    <property type="component" value="Chromosome"/>
</dbReference>
<dbReference type="EMBL" id="CP059851">
    <property type="protein sequence ID" value="QMW22931.1"/>
    <property type="molecule type" value="Genomic_DNA"/>
</dbReference>
<accession>A0A7G5IHT9</accession>
<dbReference type="PROSITE" id="PS52015">
    <property type="entry name" value="TONB_CTD"/>
    <property type="match status" value="1"/>
</dbReference>
<dbReference type="Pfam" id="PF03544">
    <property type="entry name" value="TonB_C"/>
    <property type="match status" value="1"/>
</dbReference>
<feature type="domain" description="TonB C-terminal" evidence="2">
    <location>
        <begin position="567"/>
        <end position="660"/>
    </location>
</feature>
<evidence type="ECO:0000256" key="1">
    <source>
        <dbReference type="SAM" id="SignalP"/>
    </source>
</evidence>
<organism evidence="3 4">
    <name type="scientific">Sandaracinobacteroides saxicola</name>
    <dbReference type="NCBI Taxonomy" id="2759707"/>
    <lineage>
        <taxon>Bacteria</taxon>
        <taxon>Pseudomonadati</taxon>
        <taxon>Pseudomonadota</taxon>
        <taxon>Alphaproteobacteria</taxon>
        <taxon>Sphingomonadales</taxon>
        <taxon>Sphingosinicellaceae</taxon>
        <taxon>Sandaracinobacteroides</taxon>
    </lineage>
</organism>
<dbReference type="InterPro" id="IPR037682">
    <property type="entry name" value="TonB_C"/>
</dbReference>
<reference evidence="3 4" key="1">
    <citation type="submission" date="2020-07" db="EMBL/GenBank/DDBJ databases">
        <title>Complete genome sequence for Sandaracinobacter sp. M6.</title>
        <authorList>
            <person name="Tang Y."/>
            <person name="Liu Q."/>
            <person name="Guo Z."/>
            <person name="Lei P."/>
            <person name="Huang B."/>
        </authorList>
    </citation>
    <scope>NUCLEOTIDE SEQUENCE [LARGE SCALE GENOMIC DNA]</scope>
    <source>
        <strain evidence="3 4">M6</strain>
    </source>
</reference>
<dbReference type="GO" id="GO:0055085">
    <property type="term" value="P:transmembrane transport"/>
    <property type="evidence" value="ECO:0007669"/>
    <property type="project" value="InterPro"/>
</dbReference>
<dbReference type="AlphaFoldDB" id="A0A7G5IHT9"/>
<dbReference type="Gene3D" id="3.30.2420.10">
    <property type="entry name" value="TonB"/>
    <property type="match status" value="1"/>
</dbReference>
<dbReference type="SUPFAM" id="SSF74653">
    <property type="entry name" value="TolA/TonB C-terminal domain"/>
    <property type="match status" value="1"/>
</dbReference>
<evidence type="ECO:0000313" key="4">
    <source>
        <dbReference type="Proteomes" id="UP000515292"/>
    </source>
</evidence>
<gene>
    <name evidence="3" type="ORF">H3309_16835</name>
</gene>
<dbReference type="KEGG" id="sand:H3309_16835"/>
<feature type="signal peptide" evidence="1">
    <location>
        <begin position="1"/>
        <end position="24"/>
    </location>
</feature>
<protein>
    <recommendedName>
        <fullName evidence="2">TonB C-terminal domain-containing protein</fullName>
    </recommendedName>
</protein>
<name>A0A7G5IHT9_9SPHN</name>
<evidence type="ECO:0000313" key="3">
    <source>
        <dbReference type="EMBL" id="QMW22931.1"/>
    </source>
</evidence>
<sequence>MMRRWAGLAAAALLVMPAATPVAAQGGLQARYAAAQAAFDAGRWQEAYDGFTAILPQLRGASASVVRARAGSAAVKAGNPQAAAPLIEAALPGLTGDERLLALVDLGGAREQLVEPDAARAAYAEAARQAGADLPPPVRLGLVRSTALSDPAFARATMDAGMAALEALYRDKPETMAQILALRGRIELNDGKPKEARDWFERALKAAGGLSRSQVSIPDVRIRGDLAIAAYLMGDQTGARRYLAYTGAGSLAEKGFDTGADTPLPNCLPGALEPDDMAIIELAIGGDGRVIGVDTVYASRKGQPAVAFARAARDWSWQPETAAKMPPWWRSAVRLEVRCVTGRAPGPGPGLFAADLAAWLAAKGVPPVRFEGAEAVTLPLLQAELAKREAAGGGLATLPVLLALGENRAATVRTQADAYERARDLALAQGAPEALAVFLRAQAVNMRQAVTKLTRMQWRFGARERVAQLEALVATLAGEGRLNNRGGAYALLLLGATQAAAGDEVAAGASFVRIVAMPDSAVPADDPMRQLALLQKANVAAATNRLEEAKALFSATGLSADQCALIDLRPAVRRAGGNASDFPHEAQQWGFEGVVRVAHDVDAEGRVTGTRTVMASPPLVFGPASERVVGRMRYDPVFRPDGGTGCAGLEQTVKFGIRGL</sequence>
<dbReference type="SUPFAM" id="SSF48452">
    <property type="entry name" value="TPR-like"/>
    <property type="match status" value="1"/>
</dbReference>
<proteinExistence type="predicted"/>
<keyword evidence="1" id="KW-0732">Signal</keyword>
<keyword evidence="4" id="KW-1185">Reference proteome</keyword>
<evidence type="ECO:0000259" key="2">
    <source>
        <dbReference type="PROSITE" id="PS52015"/>
    </source>
</evidence>